<dbReference type="EMBL" id="CAACVJ010000528">
    <property type="protein sequence ID" value="VEP17247.1"/>
    <property type="molecule type" value="Genomic_DNA"/>
</dbReference>
<accession>A0A563W0U9</accession>
<sequence>MSKNYNHEIGYETLLADFKRYQKQTPRGVGLTKKGNTIALQFKIGDVNRKQYGCNCSFTLDGMVSALSKAHKVAEKLKEDIGLTEFWEWYEKEIKEVGKVENNLLTFSEAIAVVEADFWTRTDRRKRKRSKSNPSDLSSWNDTYNRFYKHLPQDKAVNQKDVLETLEKWDRGTKSYKSATSVFKKLARVC</sequence>
<keyword evidence="2" id="KW-1185">Reference proteome</keyword>
<evidence type="ECO:0000313" key="1">
    <source>
        <dbReference type="EMBL" id="VEP17247.1"/>
    </source>
</evidence>
<reference evidence="1 2" key="1">
    <citation type="submission" date="2019-01" db="EMBL/GenBank/DDBJ databases">
        <authorList>
            <person name="Brito A."/>
        </authorList>
    </citation>
    <scope>NUCLEOTIDE SEQUENCE [LARGE SCALE GENOMIC DNA]</scope>
    <source>
        <strain evidence="1">1</strain>
    </source>
</reference>
<dbReference type="OrthoDB" id="441441at2"/>
<dbReference type="RefSeq" id="WP_144875788.1">
    <property type="nucleotide sequence ID" value="NZ_LR214308.1"/>
</dbReference>
<name>A0A563W0U9_9CYAN</name>
<gene>
    <name evidence="1" type="ORF">H1P_5740002</name>
</gene>
<evidence type="ECO:0000313" key="2">
    <source>
        <dbReference type="Proteomes" id="UP000320055"/>
    </source>
</evidence>
<protein>
    <submittedName>
        <fullName evidence="1">Uncharacterized protein</fullName>
    </submittedName>
</protein>
<dbReference type="Proteomes" id="UP000320055">
    <property type="component" value="Unassembled WGS sequence"/>
</dbReference>
<proteinExistence type="predicted"/>
<dbReference type="AlphaFoldDB" id="A0A563W0U9"/>
<organism evidence="1 2">
    <name type="scientific">Hyella patelloides LEGE 07179</name>
    <dbReference type="NCBI Taxonomy" id="945734"/>
    <lineage>
        <taxon>Bacteria</taxon>
        <taxon>Bacillati</taxon>
        <taxon>Cyanobacteriota</taxon>
        <taxon>Cyanophyceae</taxon>
        <taxon>Pleurocapsales</taxon>
        <taxon>Hyellaceae</taxon>
        <taxon>Hyella</taxon>
    </lineage>
</organism>